<protein>
    <recommendedName>
        <fullName evidence="4">Transmembrane sensor/regulator PpyR</fullName>
    </recommendedName>
</protein>
<keyword evidence="1" id="KW-1133">Transmembrane helix</keyword>
<evidence type="ECO:0008006" key="4">
    <source>
        <dbReference type="Google" id="ProtNLM"/>
    </source>
</evidence>
<reference evidence="2" key="2">
    <citation type="submission" date="2021-04" db="EMBL/GenBank/DDBJ databases">
        <authorList>
            <person name="Gilroy R."/>
        </authorList>
    </citation>
    <scope>NUCLEOTIDE SEQUENCE</scope>
    <source>
        <strain evidence="2">1193</strain>
    </source>
</reference>
<name>A0A9D1WM21_9GAMM</name>
<comment type="caution">
    <text evidence="2">The sequence shown here is derived from an EMBL/GenBank/DDBJ whole genome shotgun (WGS) entry which is preliminary data.</text>
</comment>
<reference evidence="2" key="1">
    <citation type="journal article" date="2021" name="PeerJ">
        <title>Extensive microbial diversity within the chicken gut microbiome revealed by metagenomics and culture.</title>
        <authorList>
            <person name="Gilroy R."/>
            <person name="Ravi A."/>
            <person name="Getino M."/>
            <person name="Pursley I."/>
            <person name="Horton D.L."/>
            <person name="Alikhan N.F."/>
            <person name="Baker D."/>
            <person name="Gharbi K."/>
            <person name="Hall N."/>
            <person name="Watson M."/>
            <person name="Adriaenssens E.M."/>
            <person name="Foster-Nyarko E."/>
            <person name="Jarju S."/>
            <person name="Secka A."/>
            <person name="Antonio M."/>
            <person name="Oren A."/>
            <person name="Chaudhuri R.R."/>
            <person name="La Ragione R."/>
            <person name="Hildebrand F."/>
            <person name="Pallen M.J."/>
        </authorList>
    </citation>
    <scope>NUCLEOTIDE SEQUENCE</scope>
    <source>
        <strain evidence="2">1193</strain>
    </source>
</reference>
<feature type="transmembrane region" description="Helical" evidence="1">
    <location>
        <begin position="42"/>
        <end position="63"/>
    </location>
</feature>
<feature type="transmembrane region" description="Helical" evidence="1">
    <location>
        <begin position="12"/>
        <end position="36"/>
    </location>
</feature>
<accession>A0A9D1WM21</accession>
<keyword evidence="1" id="KW-0472">Membrane</keyword>
<evidence type="ECO:0000313" key="2">
    <source>
        <dbReference type="EMBL" id="HIX61606.1"/>
    </source>
</evidence>
<proteinExistence type="predicted"/>
<evidence type="ECO:0000313" key="3">
    <source>
        <dbReference type="Proteomes" id="UP000824248"/>
    </source>
</evidence>
<keyword evidence="1" id="KW-0812">Transmembrane</keyword>
<dbReference type="EMBL" id="DXFC01000153">
    <property type="protein sequence ID" value="HIX61606.1"/>
    <property type="molecule type" value="Genomic_DNA"/>
</dbReference>
<gene>
    <name evidence="2" type="ORF">H9854_05170</name>
</gene>
<sequence length="77" mass="8694">MFDLFDNAQRTQAYGNTLMITGLLLLLLGVCGGYVFHLRLPLLLQVLAHLQVIVGPTLIKIGYVMRINARQRLHLAY</sequence>
<organism evidence="2 3">
    <name type="scientific">Candidatus Halomonas stercoripullorum</name>
    <dbReference type="NCBI Taxonomy" id="2838617"/>
    <lineage>
        <taxon>Bacteria</taxon>
        <taxon>Pseudomonadati</taxon>
        <taxon>Pseudomonadota</taxon>
        <taxon>Gammaproteobacteria</taxon>
        <taxon>Oceanospirillales</taxon>
        <taxon>Halomonadaceae</taxon>
        <taxon>Halomonas</taxon>
    </lineage>
</organism>
<dbReference type="AlphaFoldDB" id="A0A9D1WM21"/>
<evidence type="ECO:0000256" key="1">
    <source>
        <dbReference type="SAM" id="Phobius"/>
    </source>
</evidence>
<dbReference type="Proteomes" id="UP000824248">
    <property type="component" value="Unassembled WGS sequence"/>
</dbReference>